<protein>
    <recommendedName>
        <fullName evidence="2">J domain-containing protein</fullName>
    </recommendedName>
</protein>
<accession>A0A7S2FQW4</accession>
<feature type="compositionally biased region" description="Basic and acidic residues" evidence="1">
    <location>
        <begin position="15"/>
        <end position="25"/>
    </location>
</feature>
<dbReference type="SMART" id="SM00271">
    <property type="entry name" value="DnaJ"/>
    <property type="match status" value="1"/>
</dbReference>
<sequence length="668" mass="72760">MSAAENETKNGAAENEMKNEDDKAQSEVMEFAPEFSPEQAAQAEAILKYSAGMIFPNHKPRDALYGLKSGVYSVCSGTVAGVTALVTAPVIGAKANGLQGFAAGCGAGLCAAVVLPTAGVINGARQFARGCYNTGEAIEAQVKNKIWDKDEQCWKEYVPYSLPDEAAEILNAAASEDEDSKASSRKSTRKVADTVYYDMLDVSSDATAGQIKKAYYKEARKCHPDRNPDDPEAHQKFQALGEAYRILSSEQLRAHYDKNGQLESDAASNGMDPEMQMEMAKLFFAVMFGGDRFEPYIGKLGVSSVVDALVNEATGMQGRGVSNLDLNEMKLVQKRREVQCALDLLPKLNQYVEEEVPSEEAYEKFVKEEVADLSKASFGEPLLHAIGATYILSAERSLGYHDSFLGIGGHVASMKQRTRQTGSYIDMAKKGYATVSKVREMAVCAEEAKSDRKKDLEPPTDEQKKEMEEKYLAHSTKELRNLCKEHSLDTSQCLEKADLVQLLMVNDVKINEEKAQAKATGGPAGMMGEDISEEGQAKIQESLDKSLPTFLDTMVTASLLDVEITCKAACKKVLEDTSVTVEVRKRRAHALLLLGTEMSKATGATKSARGEVEAKHVLEGTMMKTLAKVQGQEVNDDDEFMSSDPDPEMDEKDNAEDESGGDNQSSSS</sequence>
<dbReference type="InterPro" id="IPR036869">
    <property type="entry name" value="J_dom_sf"/>
</dbReference>
<reference evidence="3" key="1">
    <citation type="submission" date="2021-01" db="EMBL/GenBank/DDBJ databases">
        <authorList>
            <person name="Corre E."/>
            <person name="Pelletier E."/>
            <person name="Niang G."/>
            <person name="Scheremetjew M."/>
            <person name="Finn R."/>
            <person name="Kale V."/>
            <person name="Holt S."/>
            <person name="Cochrane G."/>
            <person name="Meng A."/>
            <person name="Brown T."/>
            <person name="Cohen L."/>
        </authorList>
    </citation>
    <scope>NUCLEOTIDE SEQUENCE</scope>
    <source>
        <strain evidence="3">CCMP1381</strain>
    </source>
</reference>
<name>A0A7S2FQW4_9STRA</name>
<feature type="region of interest" description="Disordered" evidence="1">
    <location>
        <begin position="628"/>
        <end position="668"/>
    </location>
</feature>
<dbReference type="PROSITE" id="PS50076">
    <property type="entry name" value="DNAJ_2"/>
    <property type="match status" value="1"/>
</dbReference>
<dbReference type="EMBL" id="HBGS01018917">
    <property type="protein sequence ID" value="CAD9406124.1"/>
    <property type="molecule type" value="Transcribed_RNA"/>
</dbReference>
<dbReference type="InterPro" id="IPR052423">
    <property type="entry name" value="EMIR"/>
</dbReference>
<dbReference type="AlphaFoldDB" id="A0A7S2FQW4"/>
<dbReference type="InterPro" id="IPR001623">
    <property type="entry name" value="DnaJ_domain"/>
</dbReference>
<dbReference type="Pfam" id="PF00226">
    <property type="entry name" value="DnaJ"/>
    <property type="match status" value="1"/>
</dbReference>
<dbReference type="SUPFAM" id="SSF46565">
    <property type="entry name" value="Chaperone J-domain"/>
    <property type="match status" value="1"/>
</dbReference>
<feature type="region of interest" description="Disordered" evidence="1">
    <location>
        <begin position="1"/>
        <end position="28"/>
    </location>
</feature>
<evidence type="ECO:0000313" key="3">
    <source>
        <dbReference type="EMBL" id="CAD9406124.1"/>
    </source>
</evidence>
<dbReference type="PRINTS" id="PR00625">
    <property type="entry name" value="JDOMAIN"/>
</dbReference>
<proteinExistence type="predicted"/>
<evidence type="ECO:0000259" key="2">
    <source>
        <dbReference type="PROSITE" id="PS50076"/>
    </source>
</evidence>
<dbReference type="Pfam" id="PF14308">
    <property type="entry name" value="DnaJ-X"/>
    <property type="match status" value="1"/>
</dbReference>
<feature type="domain" description="J" evidence="2">
    <location>
        <begin position="195"/>
        <end position="260"/>
    </location>
</feature>
<dbReference type="PANTHER" id="PTHR44094">
    <property type="entry name" value="DNAJ HEAT SHOCK N-TERMINAL DOMAIN-CONTAINING PROTEIN"/>
    <property type="match status" value="1"/>
</dbReference>
<feature type="compositionally biased region" description="Acidic residues" evidence="1">
    <location>
        <begin position="634"/>
        <end position="660"/>
    </location>
</feature>
<gene>
    <name evidence="3" type="ORF">DSPE1174_LOCUS9889</name>
</gene>
<dbReference type="PANTHER" id="PTHR44094:SF8">
    <property type="entry name" value="DNAJ HEAT SHOCK N-TERMINAL DOMAIN-CONTAINING PROTEIN-RELATED"/>
    <property type="match status" value="1"/>
</dbReference>
<organism evidence="3">
    <name type="scientific">Octactis speculum</name>
    <dbReference type="NCBI Taxonomy" id="3111310"/>
    <lineage>
        <taxon>Eukaryota</taxon>
        <taxon>Sar</taxon>
        <taxon>Stramenopiles</taxon>
        <taxon>Ochrophyta</taxon>
        <taxon>Dictyochophyceae</taxon>
        <taxon>Dictyochales</taxon>
        <taxon>Dictyochaceae</taxon>
        <taxon>Octactis</taxon>
    </lineage>
</organism>
<evidence type="ECO:0000256" key="1">
    <source>
        <dbReference type="SAM" id="MobiDB-lite"/>
    </source>
</evidence>
<dbReference type="CDD" id="cd06257">
    <property type="entry name" value="DnaJ"/>
    <property type="match status" value="1"/>
</dbReference>
<dbReference type="InterPro" id="IPR026894">
    <property type="entry name" value="DnaJ_X"/>
</dbReference>
<dbReference type="Gene3D" id="1.10.287.110">
    <property type="entry name" value="DnaJ domain"/>
    <property type="match status" value="1"/>
</dbReference>